<evidence type="ECO:0000313" key="3">
    <source>
        <dbReference type="EMBL" id="KAA6431579.1"/>
    </source>
</evidence>
<keyword evidence="1" id="KW-0175">Coiled coil</keyword>
<dbReference type="Gene3D" id="3.30.530.80">
    <property type="match status" value="1"/>
</dbReference>
<dbReference type="EMBL" id="VBSN01000073">
    <property type="protein sequence ID" value="KAA6431579.1"/>
    <property type="molecule type" value="Genomic_DNA"/>
</dbReference>
<feature type="coiled-coil region" evidence="1">
    <location>
        <begin position="149"/>
        <end position="185"/>
    </location>
</feature>
<dbReference type="Proteomes" id="UP000323994">
    <property type="component" value="Unassembled WGS sequence"/>
</dbReference>
<organism evidence="3 4">
    <name type="scientific">Dyadobacter flavalbus</name>
    <dbReference type="NCBI Taxonomy" id="2579942"/>
    <lineage>
        <taxon>Bacteria</taxon>
        <taxon>Pseudomonadati</taxon>
        <taxon>Bacteroidota</taxon>
        <taxon>Cytophagia</taxon>
        <taxon>Cytophagales</taxon>
        <taxon>Spirosomataceae</taxon>
        <taxon>Dyadobacter</taxon>
    </lineage>
</organism>
<gene>
    <name evidence="3" type="ORF">FEM33_25060</name>
</gene>
<evidence type="ECO:0000313" key="4">
    <source>
        <dbReference type="Proteomes" id="UP000323994"/>
    </source>
</evidence>
<comment type="caution">
    <text evidence="3">The sequence shown here is derived from an EMBL/GenBank/DDBJ whole genome shotgun (WGS) entry which is preliminary data.</text>
</comment>
<accession>A0A5M8Q6P8</accession>
<evidence type="ECO:0000256" key="1">
    <source>
        <dbReference type="SAM" id="Coils"/>
    </source>
</evidence>
<keyword evidence="4" id="KW-1185">Reference proteome</keyword>
<dbReference type="Pfam" id="PF14730">
    <property type="entry name" value="DUF4468"/>
    <property type="match status" value="1"/>
</dbReference>
<protein>
    <submittedName>
        <fullName evidence="3">DUF4468 domain-containing protein</fullName>
    </submittedName>
</protein>
<dbReference type="OrthoDB" id="952829at2"/>
<reference evidence="3 4" key="1">
    <citation type="submission" date="2019-05" db="EMBL/GenBank/DDBJ databases">
        <authorList>
            <person name="Qu J.-H."/>
        </authorList>
    </citation>
    <scope>NUCLEOTIDE SEQUENCE [LARGE SCALE GENOMIC DNA]</scope>
    <source>
        <strain evidence="3 4">NS28</strain>
    </source>
</reference>
<dbReference type="RefSeq" id="WP_139014707.1">
    <property type="nucleotide sequence ID" value="NZ_VBSN01000073.1"/>
</dbReference>
<dbReference type="AlphaFoldDB" id="A0A5M8Q6P8"/>
<proteinExistence type="predicted"/>
<name>A0A5M8Q6P8_9BACT</name>
<sequence length="201" mass="22437">MLLPAFILTFKLQITIPILKYIALLLLLLSFYNGFGQDGLLPLDKDKNVYYADLGKVEKPRAAIYKSVQNWISATFGNYENAVKQDDPQAGMLVLSSYVPVSGSSYEYVRFNLAIDCEDNRYQARIDRLDGISRLHSPERLGIKNNDLVTAKEQAVKTENNRKNRAEAEEALKTAKADNDAVNAAMFKLLASLKQAITAGE</sequence>
<feature type="domain" description="DUF4468" evidence="2">
    <location>
        <begin position="59"/>
        <end position="129"/>
    </location>
</feature>
<dbReference type="InterPro" id="IPR027823">
    <property type="entry name" value="DUF4468"/>
</dbReference>
<evidence type="ECO:0000259" key="2">
    <source>
        <dbReference type="Pfam" id="PF14730"/>
    </source>
</evidence>